<dbReference type="Proteomes" id="UP000597444">
    <property type="component" value="Unassembled WGS sequence"/>
</dbReference>
<proteinExistence type="inferred from homology"/>
<dbReference type="GO" id="GO:0005886">
    <property type="term" value="C:plasma membrane"/>
    <property type="evidence" value="ECO:0007669"/>
    <property type="project" value="UniProtKB-SubCell"/>
</dbReference>
<sequence length="162" mass="17602">MDRDSAFETVRNVGSRGWRIGVDELGGFRKFILRGNVVDLAVGIVIGAAFTSVVTAFVKDIITPLIPVTGNQNLATLFIPLYGGGKLLVGDFINAIISFLIVAAIIYFFVVRPVTALQDRFLPKKEPETPHTKDCPFCLSTVPLKATRCAYCTAQLPPAEES</sequence>
<evidence type="ECO:0000256" key="4">
    <source>
        <dbReference type="ARBA" id="ARBA00022475"/>
    </source>
</evidence>
<evidence type="ECO:0000313" key="12">
    <source>
        <dbReference type="Proteomes" id="UP000597444"/>
    </source>
</evidence>
<feature type="transmembrane region" description="Helical" evidence="10">
    <location>
        <begin position="92"/>
        <end position="111"/>
    </location>
</feature>
<dbReference type="PANTHER" id="PTHR30266">
    <property type="entry name" value="MECHANOSENSITIVE CHANNEL MSCL"/>
    <property type="match status" value="1"/>
</dbReference>
<evidence type="ECO:0000256" key="8">
    <source>
        <dbReference type="ARBA" id="ARBA00023136"/>
    </source>
</evidence>
<evidence type="ECO:0000256" key="10">
    <source>
        <dbReference type="HAMAP-Rule" id="MF_00115"/>
    </source>
</evidence>
<dbReference type="NCBIfam" id="TIGR00220">
    <property type="entry name" value="mscL"/>
    <property type="match status" value="1"/>
</dbReference>
<reference evidence="11" key="1">
    <citation type="submission" date="2020-10" db="EMBL/GenBank/DDBJ databases">
        <title>Taxonomic study of unclassified bacteria belonging to the class Ktedonobacteria.</title>
        <authorList>
            <person name="Yabe S."/>
            <person name="Wang C.M."/>
            <person name="Zheng Y."/>
            <person name="Sakai Y."/>
            <person name="Cavaletti L."/>
            <person name="Monciardini P."/>
            <person name="Donadio S."/>
        </authorList>
    </citation>
    <scope>NUCLEOTIDE SEQUENCE</scope>
    <source>
        <strain evidence="11">ID150040</strain>
    </source>
</reference>
<keyword evidence="8 10" id="KW-0472">Membrane</keyword>
<dbReference type="InterPro" id="IPR019823">
    <property type="entry name" value="Mechanosensitive_channel_CS"/>
</dbReference>
<evidence type="ECO:0000256" key="9">
    <source>
        <dbReference type="ARBA" id="ARBA00023303"/>
    </source>
</evidence>
<evidence type="ECO:0000256" key="5">
    <source>
        <dbReference type="ARBA" id="ARBA00022692"/>
    </source>
</evidence>
<comment type="subcellular location">
    <subcellularLocation>
        <location evidence="1 10">Cell membrane</location>
        <topology evidence="1 10">Multi-pass membrane protein</topology>
    </subcellularLocation>
</comment>
<dbReference type="Pfam" id="PF01741">
    <property type="entry name" value="MscL"/>
    <property type="match status" value="1"/>
</dbReference>
<keyword evidence="7 10" id="KW-0406">Ion transport</keyword>
<keyword evidence="3 10" id="KW-0813">Transport</keyword>
<protein>
    <recommendedName>
        <fullName evidence="10">Large-conductance mechanosensitive channel</fullName>
    </recommendedName>
</protein>
<dbReference type="InterPro" id="IPR037673">
    <property type="entry name" value="MSC/AndL"/>
</dbReference>
<dbReference type="PANTHER" id="PTHR30266:SF2">
    <property type="entry name" value="LARGE-CONDUCTANCE MECHANOSENSITIVE CHANNEL"/>
    <property type="match status" value="1"/>
</dbReference>
<dbReference type="InterPro" id="IPR036019">
    <property type="entry name" value="MscL_channel"/>
</dbReference>
<evidence type="ECO:0000256" key="6">
    <source>
        <dbReference type="ARBA" id="ARBA00022989"/>
    </source>
</evidence>
<dbReference type="AlphaFoldDB" id="A0A8J3IIF9"/>
<evidence type="ECO:0000256" key="7">
    <source>
        <dbReference type="ARBA" id="ARBA00023065"/>
    </source>
</evidence>
<organism evidence="11 12">
    <name type="scientific">Reticulibacter mediterranei</name>
    <dbReference type="NCBI Taxonomy" id="2778369"/>
    <lineage>
        <taxon>Bacteria</taxon>
        <taxon>Bacillati</taxon>
        <taxon>Chloroflexota</taxon>
        <taxon>Ktedonobacteria</taxon>
        <taxon>Ktedonobacterales</taxon>
        <taxon>Reticulibacteraceae</taxon>
        <taxon>Reticulibacter</taxon>
    </lineage>
</organism>
<dbReference type="HAMAP" id="MF_00115">
    <property type="entry name" value="MscL"/>
    <property type="match status" value="1"/>
</dbReference>
<accession>A0A8J3IIF9</accession>
<evidence type="ECO:0000313" key="11">
    <source>
        <dbReference type="EMBL" id="GHO92037.1"/>
    </source>
</evidence>
<comment type="function">
    <text evidence="10">Channel that opens in response to stretch forces in the membrane lipid bilayer. May participate in the regulation of osmotic pressure changes within the cell.</text>
</comment>
<keyword evidence="9 10" id="KW-0407">Ion channel</keyword>
<dbReference type="InterPro" id="IPR001185">
    <property type="entry name" value="MS_channel"/>
</dbReference>
<keyword evidence="4 10" id="KW-1003">Cell membrane</keyword>
<dbReference type="PROSITE" id="PS01327">
    <property type="entry name" value="MSCL"/>
    <property type="match status" value="1"/>
</dbReference>
<dbReference type="Gene3D" id="1.10.1200.120">
    <property type="entry name" value="Large-conductance mechanosensitive channel, MscL, domain 1"/>
    <property type="match status" value="1"/>
</dbReference>
<name>A0A8J3IIF9_9CHLR</name>
<keyword evidence="5 10" id="KW-0812">Transmembrane</keyword>
<keyword evidence="12" id="KW-1185">Reference proteome</keyword>
<dbReference type="GO" id="GO:0008381">
    <property type="term" value="F:mechanosensitive monoatomic ion channel activity"/>
    <property type="evidence" value="ECO:0007669"/>
    <property type="project" value="UniProtKB-UniRule"/>
</dbReference>
<evidence type="ECO:0000256" key="1">
    <source>
        <dbReference type="ARBA" id="ARBA00004651"/>
    </source>
</evidence>
<dbReference type="SUPFAM" id="SSF81330">
    <property type="entry name" value="Gated mechanosensitive channel"/>
    <property type="match status" value="1"/>
</dbReference>
<evidence type="ECO:0000256" key="3">
    <source>
        <dbReference type="ARBA" id="ARBA00022448"/>
    </source>
</evidence>
<comment type="caution">
    <text evidence="11">The sequence shown here is derived from an EMBL/GenBank/DDBJ whole genome shotgun (WGS) entry which is preliminary data.</text>
</comment>
<dbReference type="EMBL" id="BNJK01000001">
    <property type="protein sequence ID" value="GHO92037.1"/>
    <property type="molecule type" value="Genomic_DNA"/>
</dbReference>
<gene>
    <name evidence="10" type="primary">mscL</name>
    <name evidence="11" type="ORF">KSF_020850</name>
</gene>
<comment type="subunit">
    <text evidence="10">Homopentamer.</text>
</comment>
<evidence type="ECO:0000256" key="2">
    <source>
        <dbReference type="ARBA" id="ARBA00007254"/>
    </source>
</evidence>
<feature type="transmembrane region" description="Helical" evidence="10">
    <location>
        <begin position="37"/>
        <end position="58"/>
    </location>
</feature>
<comment type="similarity">
    <text evidence="2 10">Belongs to the MscL family.</text>
</comment>
<keyword evidence="6 10" id="KW-1133">Transmembrane helix</keyword>
<dbReference type="PRINTS" id="PR01264">
    <property type="entry name" value="MECHCHANNEL"/>
</dbReference>
<dbReference type="RefSeq" id="WP_220202899.1">
    <property type="nucleotide sequence ID" value="NZ_BNJK01000001.1"/>
</dbReference>